<feature type="domain" description="Enoyl reductase (ER)" evidence="3">
    <location>
        <begin position="10"/>
        <end position="344"/>
    </location>
</feature>
<dbReference type="InterPro" id="IPR020843">
    <property type="entry name" value="ER"/>
</dbReference>
<dbReference type="InterPro" id="IPR011032">
    <property type="entry name" value="GroES-like_sf"/>
</dbReference>
<dbReference type="OrthoDB" id="10257049at2759"/>
<accession>A0A8T8X2Q2</accession>
<reference evidence="4 5" key="1">
    <citation type="submission" date="2018-02" db="EMBL/GenBank/DDBJ databases">
        <title>The genomes of Aspergillus section Nigri reveals drivers in fungal speciation.</title>
        <authorList>
            <consortium name="DOE Joint Genome Institute"/>
            <person name="Vesth T.C."/>
            <person name="Nybo J."/>
            <person name="Theobald S."/>
            <person name="Brandl J."/>
            <person name="Frisvad J.C."/>
            <person name="Nielsen K.F."/>
            <person name="Lyhne E.K."/>
            <person name="Kogle M.E."/>
            <person name="Kuo A."/>
            <person name="Riley R."/>
            <person name="Clum A."/>
            <person name="Nolan M."/>
            <person name="Lipzen A."/>
            <person name="Salamov A."/>
            <person name="Henrissat B."/>
            <person name="Wiebenga A."/>
            <person name="De vries R.P."/>
            <person name="Grigoriev I.V."/>
            <person name="Mortensen U.H."/>
            <person name="Andersen M.R."/>
            <person name="Baker S.E."/>
        </authorList>
    </citation>
    <scope>NUCLEOTIDE SEQUENCE [LARGE SCALE GENOMIC DNA]</scope>
    <source>
        <strain evidence="4 5">CBS 114.51</strain>
    </source>
</reference>
<dbReference type="InterPro" id="IPR051603">
    <property type="entry name" value="Zinc-ADH_QOR/CCCR"/>
</dbReference>
<dbReference type="NCBIfam" id="TIGR02817">
    <property type="entry name" value="adh_fam_1"/>
    <property type="match status" value="1"/>
</dbReference>
<dbReference type="GO" id="GO:0016491">
    <property type="term" value="F:oxidoreductase activity"/>
    <property type="evidence" value="ECO:0007669"/>
    <property type="project" value="InterPro"/>
</dbReference>
<dbReference type="SUPFAM" id="SSF51735">
    <property type="entry name" value="NAD(P)-binding Rossmann-fold domains"/>
    <property type="match status" value="1"/>
</dbReference>
<dbReference type="SMART" id="SM00829">
    <property type="entry name" value="PKS_ER"/>
    <property type="match status" value="1"/>
</dbReference>
<keyword evidence="5" id="KW-1185">Reference proteome</keyword>
<sequence length="356" mass="39062">MKAIGVEEYGPIDHLQAREIPKPSELQPRNLLVRVKGVSINPVDTKVRNGTYDDYPGKPISINYYDNVPRPFQITGYDAAGVVEAVGSECSYFKVGDEVFYSGSPIRQGSNAEYQLVDERSVGHKPKRLDFVEAAVMPLTYITAYEALVERLGIKKGERTAILIINGAGGVGAVAIQIARVLLEVPVVITTASRPETISFAKEMGATHVVNHREDVSKQVADLNIDLPLKYIFITHSTDQYMDTCAKLCAPFGKVCSIVQGQAKMYGTEFMSKSLTFVWCLLGTKPYHKVDVDSHHRILEELSELIDSGKIRCHLTKRLKLTLEGVRKGHELLESGGSIGKVGLGLDEAGPGELFA</sequence>
<proteinExistence type="inferred from homology"/>
<name>A0A8T8X2Q2_ASPJA</name>
<gene>
    <name evidence="4" type="ORF">BO86DRAFT_361439</name>
</gene>
<dbReference type="Gene3D" id="3.90.180.10">
    <property type="entry name" value="Medium-chain alcohol dehydrogenases, catalytic domain"/>
    <property type="match status" value="1"/>
</dbReference>
<dbReference type="CDD" id="cd08252">
    <property type="entry name" value="AL_MDR"/>
    <property type="match status" value="1"/>
</dbReference>
<dbReference type="SUPFAM" id="SSF50129">
    <property type="entry name" value="GroES-like"/>
    <property type="match status" value="1"/>
</dbReference>
<keyword evidence="2" id="KW-0521">NADP</keyword>
<evidence type="ECO:0000256" key="1">
    <source>
        <dbReference type="ARBA" id="ARBA00010371"/>
    </source>
</evidence>
<dbReference type="GO" id="GO:0008270">
    <property type="term" value="F:zinc ion binding"/>
    <property type="evidence" value="ECO:0007669"/>
    <property type="project" value="InterPro"/>
</dbReference>
<evidence type="ECO:0000256" key="2">
    <source>
        <dbReference type="ARBA" id="ARBA00022857"/>
    </source>
</evidence>
<dbReference type="AlphaFoldDB" id="A0A8T8X2Q2"/>
<dbReference type="RefSeq" id="XP_025528094.1">
    <property type="nucleotide sequence ID" value="XM_025669862.1"/>
</dbReference>
<dbReference type="PANTHER" id="PTHR44154">
    <property type="entry name" value="QUINONE OXIDOREDUCTASE"/>
    <property type="match status" value="1"/>
</dbReference>
<dbReference type="PANTHER" id="PTHR44154:SF1">
    <property type="entry name" value="QUINONE OXIDOREDUCTASE"/>
    <property type="match status" value="1"/>
</dbReference>
<comment type="similarity">
    <text evidence="1">Belongs to the zinc-containing alcohol dehydrogenase family. Quinone oxidoreductase subfamily.</text>
</comment>
<evidence type="ECO:0000313" key="5">
    <source>
        <dbReference type="Proteomes" id="UP000249497"/>
    </source>
</evidence>
<organism evidence="4 5">
    <name type="scientific">Aspergillus japonicus CBS 114.51</name>
    <dbReference type="NCBI Taxonomy" id="1448312"/>
    <lineage>
        <taxon>Eukaryota</taxon>
        <taxon>Fungi</taxon>
        <taxon>Dikarya</taxon>
        <taxon>Ascomycota</taxon>
        <taxon>Pezizomycotina</taxon>
        <taxon>Eurotiomycetes</taxon>
        <taxon>Eurotiomycetidae</taxon>
        <taxon>Eurotiales</taxon>
        <taxon>Aspergillaceae</taxon>
        <taxon>Aspergillus</taxon>
        <taxon>Aspergillus subgen. Circumdati</taxon>
    </lineage>
</organism>
<dbReference type="Proteomes" id="UP000249497">
    <property type="component" value="Unassembled WGS sequence"/>
</dbReference>
<dbReference type="Gene3D" id="3.40.50.720">
    <property type="entry name" value="NAD(P)-binding Rossmann-like Domain"/>
    <property type="match status" value="1"/>
</dbReference>
<evidence type="ECO:0000259" key="3">
    <source>
        <dbReference type="SMART" id="SM00829"/>
    </source>
</evidence>
<dbReference type="Pfam" id="PF00107">
    <property type="entry name" value="ADH_zinc_N"/>
    <property type="match status" value="1"/>
</dbReference>
<dbReference type="Pfam" id="PF08240">
    <property type="entry name" value="ADH_N"/>
    <property type="match status" value="1"/>
</dbReference>
<dbReference type="EMBL" id="KZ824790">
    <property type="protein sequence ID" value="RAH82200.1"/>
    <property type="molecule type" value="Genomic_DNA"/>
</dbReference>
<dbReference type="InterPro" id="IPR014182">
    <property type="entry name" value="ADH_Zn_typ-1"/>
</dbReference>
<dbReference type="InterPro" id="IPR013154">
    <property type="entry name" value="ADH-like_N"/>
</dbReference>
<evidence type="ECO:0000313" key="4">
    <source>
        <dbReference type="EMBL" id="RAH82200.1"/>
    </source>
</evidence>
<dbReference type="GeneID" id="37173554"/>
<protein>
    <submittedName>
        <fullName evidence="4">Quinone oxidoreductase</fullName>
    </submittedName>
</protein>
<dbReference type="InterPro" id="IPR036291">
    <property type="entry name" value="NAD(P)-bd_dom_sf"/>
</dbReference>
<dbReference type="InterPro" id="IPR013149">
    <property type="entry name" value="ADH-like_C"/>
</dbReference>